<protein>
    <submittedName>
        <fullName evidence="1">Uncharacterized protein</fullName>
    </submittedName>
</protein>
<gene>
    <name evidence="1" type="ORF">B5V51_8360</name>
</gene>
<evidence type="ECO:0000313" key="1">
    <source>
        <dbReference type="EMBL" id="PCG65973.1"/>
    </source>
</evidence>
<organism evidence="1">
    <name type="scientific">Heliothis virescens</name>
    <name type="common">Tobacco budworm moth</name>
    <dbReference type="NCBI Taxonomy" id="7102"/>
    <lineage>
        <taxon>Eukaryota</taxon>
        <taxon>Metazoa</taxon>
        <taxon>Ecdysozoa</taxon>
        <taxon>Arthropoda</taxon>
        <taxon>Hexapoda</taxon>
        <taxon>Insecta</taxon>
        <taxon>Pterygota</taxon>
        <taxon>Neoptera</taxon>
        <taxon>Endopterygota</taxon>
        <taxon>Lepidoptera</taxon>
        <taxon>Glossata</taxon>
        <taxon>Ditrysia</taxon>
        <taxon>Noctuoidea</taxon>
        <taxon>Noctuidae</taxon>
        <taxon>Heliothinae</taxon>
        <taxon>Heliothis</taxon>
    </lineage>
</organism>
<reference evidence="1" key="1">
    <citation type="submission" date="2017-09" db="EMBL/GenBank/DDBJ databases">
        <title>Contemporary evolution of a Lepidopteran species, Heliothis virescens, in response to modern agricultural practices.</title>
        <authorList>
            <person name="Fritz M.L."/>
            <person name="Deyonke A.M."/>
            <person name="Papanicolaou A."/>
            <person name="Micinski S."/>
            <person name="Westbrook J."/>
            <person name="Gould F."/>
        </authorList>
    </citation>
    <scope>NUCLEOTIDE SEQUENCE [LARGE SCALE GENOMIC DNA]</scope>
    <source>
        <strain evidence="1">HvINT-</strain>
        <tissue evidence="1">Whole body</tissue>
    </source>
</reference>
<dbReference type="EMBL" id="NWSH01003657">
    <property type="protein sequence ID" value="PCG65973.1"/>
    <property type="molecule type" value="Genomic_DNA"/>
</dbReference>
<proteinExistence type="predicted"/>
<name>A0A2A4J3J7_HELVI</name>
<sequence>MADATLDDFLRGRCRFEAELERFDNFLNSLTSSYLDSAHMAALQSRISFMLALYDDFDVFQTELEVLSENVDDMYDERERIESRYFALVARAKFTLKHGRASSAALVPALPVEDVRQHGSDCGHDLVQLPEMDLSFVPSETSTGILTSRGVKADSISSFTLWRSGCTQHTITSSSVHTTFNTYKDNEPLHSNISHNLISQTFSSHIFIHLNTYFTLLRIKDISLSLIRWLDYMTHYATHCQAFCALQPEPCFWSWYPCFLRPSASYPDCRAYSDNSCFFFLCIFLFFSPFSC</sequence>
<dbReference type="AlphaFoldDB" id="A0A2A4J3J7"/>
<accession>A0A2A4J3J7</accession>
<comment type="caution">
    <text evidence="1">The sequence shown here is derived from an EMBL/GenBank/DDBJ whole genome shotgun (WGS) entry which is preliminary data.</text>
</comment>